<evidence type="ECO:0000313" key="3">
    <source>
        <dbReference type="Proteomes" id="UP001500620"/>
    </source>
</evidence>
<comment type="caution">
    <text evidence="2">The sequence shown here is derived from an EMBL/GenBank/DDBJ whole genome shotgun (WGS) entry which is preliminary data.</text>
</comment>
<name>A0ABP8CUU1_9ACTN</name>
<dbReference type="InterPro" id="IPR036291">
    <property type="entry name" value="NAD(P)-bd_dom_sf"/>
</dbReference>
<dbReference type="SUPFAM" id="SSF51735">
    <property type="entry name" value="NAD(P)-binding Rossmann-fold domains"/>
    <property type="match status" value="1"/>
</dbReference>
<keyword evidence="3" id="KW-1185">Reference proteome</keyword>
<evidence type="ECO:0000259" key="1">
    <source>
        <dbReference type="Pfam" id="PF13460"/>
    </source>
</evidence>
<organism evidence="2 3">
    <name type="scientific">Dactylosporangium darangshiense</name>
    <dbReference type="NCBI Taxonomy" id="579108"/>
    <lineage>
        <taxon>Bacteria</taxon>
        <taxon>Bacillati</taxon>
        <taxon>Actinomycetota</taxon>
        <taxon>Actinomycetes</taxon>
        <taxon>Micromonosporales</taxon>
        <taxon>Micromonosporaceae</taxon>
        <taxon>Dactylosporangium</taxon>
    </lineage>
</organism>
<sequence>MKIVLFGATGMVGSPIAAEAVRHGHEVVAVSRSGDAPVDSPLLTAVAADATSPERVADLVEGADAVALAVVPPRDGSDPRAPFSAMYDALLDGARAGGVRRVVIVGGAGSLQVAPGMALQDSPGFPAELKGESQAHADLLANLGEVDDLEWTYISPAASIAPGERTGTFRVDGDAMLTDAEGNSRISAEDYAVAFVDELETAGHPRSRISVAY</sequence>
<dbReference type="PANTHER" id="PTHR43355:SF2">
    <property type="entry name" value="FLAVIN REDUCTASE (NADPH)"/>
    <property type="match status" value="1"/>
</dbReference>
<reference evidence="3" key="1">
    <citation type="journal article" date="2019" name="Int. J. Syst. Evol. Microbiol.">
        <title>The Global Catalogue of Microorganisms (GCM) 10K type strain sequencing project: providing services to taxonomists for standard genome sequencing and annotation.</title>
        <authorList>
            <consortium name="The Broad Institute Genomics Platform"/>
            <consortium name="The Broad Institute Genome Sequencing Center for Infectious Disease"/>
            <person name="Wu L."/>
            <person name="Ma J."/>
        </authorList>
    </citation>
    <scope>NUCLEOTIDE SEQUENCE [LARGE SCALE GENOMIC DNA]</scope>
    <source>
        <strain evidence="3">JCM 17441</strain>
    </source>
</reference>
<dbReference type="PANTHER" id="PTHR43355">
    <property type="entry name" value="FLAVIN REDUCTASE (NADPH)"/>
    <property type="match status" value="1"/>
</dbReference>
<feature type="domain" description="NAD(P)-binding" evidence="1">
    <location>
        <begin position="7"/>
        <end position="198"/>
    </location>
</feature>
<accession>A0ABP8CUU1</accession>
<dbReference type="EMBL" id="BAABAT010000001">
    <property type="protein sequence ID" value="GAA4243300.1"/>
    <property type="molecule type" value="Genomic_DNA"/>
</dbReference>
<protein>
    <submittedName>
        <fullName evidence="2">NAD(P)H-binding protein</fullName>
    </submittedName>
</protein>
<evidence type="ECO:0000313" key="2">
    <source>
        <dbReference type="EMBL" id="GAA4243300.1"/>
    </source>
</evidence>
<dbReference type="Pfam" id="PF13460">
    <property type="entry name" value="NAD_binding_10"/>
    <property type="match status" value="1"/>
</dbReference>
<proteinExistence type="predicted"/>
<dbReference type="Proteomes" id="UP001500620">
    <property type="component" value="Unassembled WGS sequence"/>
</dbReference>
<dbReference type="InterPro" id="IPR016040">
    <property type="entry name" value="NAD(P)-bd_dom"/>
</dbReference>
<dbReference type="InterPro" id="IPR051606">
    <property type="entry name" value="Polyketide_Oxido-like"/>
</dbReference>
<dbReference type="RefSeq" id="WP_345120116.1">
    <property type="nucleotide sequence ID" value="NZ_BAABAT010000001.1"/>
</dbReference>
<gene>
    <name evidence="2" type="ORF">GCM10022255_001790</name>
</gene>
<dbReference type="Gene3D" id="3.40.50.720">
    <property type="entry name" value="NAD(P)-binding Rossmann-like Domain"/>
    <property type="match status" value="1"/>
</dbReference>